<keyword evidence="1" id="KW-0812">Transmembrane</keyword>
<evidence type="ECO:0000313" key="2">
    <source>
        <dbReference type="EMBL" id="SFM10101.1"/>
    </source>
</evidence>
<dbReference type="AlphaFoldDB" id="A0A1I4N3M5"/>
<keyword evidence="1" id="KW-0472">Membrane</keyword>
<sequence length="48" mass="5515">MEFIGNFIIVLGSVIIMTGLARKLADIIGNQLDFYGLLRQAWYKVKRK</sequence>
<evidence type="ECO:0000313" key="3">
    <source>
        <dbReference type="Proteomes" id="UP000199668"/>
    </source>
</evidence>
<dbReference type="Proteomes" id="UP000199668">
    <property type="component" value="Unassembled WGS sequence"/>
</dbReference>
<accession>A0A1I4N3M5</accession>
<keyword evidence="3" id="KW-1185">Reference proteome</keyword>
<dbReference type="STRING" id="266892.SAMN04488054_11516"/>
<reference evidence="2 3" key="1">
    <citation type="submission" date="2016-10" db="EMBL/GenBank/DDBJ databases">
        <authorList>
            <person name="de Groot N.N."/>
        </authorList>
    </citation>
    <scope>NUCLEOTIDE SEQUENCE [LARGE SCALE GENOMIC DNA]</scope>
    <source>
        <strain evidence="2 3">CGMCC 1.6134</strain>
    </source>
</reference>
<gene>
    <name evidence="2" type="ORF">SAMN04488054_11516</name>
</gene>
<protein>
    <submittedName>
        <fullName evidence="2">Uncharacterized protein</fullName>
    </submittedName>
</protein>
<proteinExistence type="predicted"/>
<keyword evidence="1" id="KW-1133">Transmembrane helix</keyword>
<evidence type="ECO:0000256" key="1">
    <source>
        <dbReference type="SAM" id="Phobius"/>
    </source>
</evidence>
<dbReference type="RefSeq" id="WP_177195535.1">
    <property type="nucleotide sequence ID" value="NZ_FOTY01000015.1"/>
</dbReference>
<organism evidence="2 3">
    <name type="scientific">Salibacterium qingdaonense</name>
    <dbReference type="NCBI Taxonomy" id="266892"/>
    <lineage>
        <taxon>Bacteria</taxon>
        <taxon>Bacillati</taxon>
        <taxon>Bacillota</taxon>
        <taxon>Bacilli</taxon>
        <taxon>Bacillales</taxon>
        <taxon>Bacillaceae</taxon>
    </lineage>
</organism>
<dbReference type="EMBL" id="FOTY01000015">
    <property type="protein sequence ID" value="SFM10101.1"/>
    <property type="molecule type" value="Genomic_DNA"/>
</dbReference>
<feature type="transmembrane region" description="Helical" evidence="1">
    <location>
        <begin position="6"/>
        <end position="25"/>
    </location>
</feature>
<name>A0A1I4N3M5_9BACI</name>